<feature type="region of interest" description="Disordered" evidence="1">
    <location>
        <begin position="25"/>
        <end position="135"/>
    </location>
</feature>
<sequence>MGNCFSKKSNIDSKKTIDTERKTAILHKQQSEPTKTVLLSACEPTSKDVDGNEKNEFKHPLLSNGSDIANNSQTSNQKVSAEYLRDKSNSNVPETPTNGNGHCEASASASKQSSVPIPATPTPTPTPTQTQSPRKHVHLAADGYLPIPKSFQLWFSPDNAHRDIRKLFQIIRKVGMVSLETLYIVFISKSMWRSNKSKYIQFNNNNKKYLQI</sequence>
<gene>
    <name evidence="2" type="ORF">RFI_09501</name>
</gene>
<dbReference type="Proteomes" id="UP000023152">
    <property type="component" value="Unassembled WGS sequence"/>
</dbReference>
<evidence type="ECO:0000313" key="3">
    <source>
        <dbReference type="Proteomes" id="UP000023152"/>
    </source>
</evidence>
<dbReference type="AlphaFoldDB" id="X6NNP3"/>
<proteinExistence type="predicted"/>
<name>X6NNP3_RETFI</name>
<accession>X6NNP3</accession>
<organism evidence="2 3">
    <name type="scientific">Reticulomyxa filosa</name>
    <dbReference type="NCBI Taxonomy" id="46433"/>
    <lineage>
        <taxon>Eukaryota</taxon>
        <taxon>Sar</taxon>
        <taxon>Rhizaria</taxon>
        <taxon>Retaria</taxon>
        <taxon>Foraminifera</taxon>
        <taxon>Monothalamids</taxon>
        <taxon>Reticulomyxidae</taxon>
        <taxon>Reticulomyxa</taxon>
    </lineage>
</organism>
<protein>
    <submittedName>
        <fullName evidence="2">Uncharacterized protein</fullName>
    </submittedName>
</protein>
<feature type="compositionally biased region" description="Polar residues" evidence="1">
    <location>
        <begin position="63"/>
        <end position="79"/>
    </location>
</feature>
<keyword evidence="3" id="KW-1185">Reference proteome</keyword>
<feature type="compositionally biased region" description="Polar residues" evidence="1">
    <location>
        <begin position="89"/>
        <end position="100"/>
    </location>
</feature>
<dbReference type="EMBL" id="ASPP01007137">
    <property type="protein sequence ID" value="ETO27631.1"/>
    <property type="molecule type" value="Genomic_DNA"/>
</dbReference>
<comment type="caution">
    <text evidence="2">The sequence shown here is derived from an EMBL/GenBank/DDBJ whole genome shotgun (WGS) entry which is preliminary data.</text>
</comment>
<evidence type="ECO:0000313" key="2">
    <source>
        <dbReference type="EMBL" id="ETO27631.1"/>
    </source>
</evidence>
<feature type="compositionally biased region" description="Basic and acidic residues" evidence="1">
    <location>
        <begin position="45"/>
        <end position="59"/>
    </location>
</feature>
<evidence type="ECO:0000256" key="1">
    <source>
        <dbReference type="SAM" id="MobiDB-lite"/>
    </source>
</evidence>
<reference evidence="2 3" key="1">
    <citation type="journal article" date="2013" name="Curr. Biol.">
        <title>The Genome of the Foraminiferan Reticulomyxa filosa.</title>
        <authorList>
            <person name="Glockner G."/>
            <person name="Hulsmann N."/>
            <person name="Schleicher M."/>
            <person name="Noegel A.A."/>
            <person name="Eichinger L."/>
            <person name="Gallinger C."/>
            <person name="Pawlowski J."/>
            <person name="Sierra R."/>
            <person name="Euteneuer U."/>
            <person name="Pillet L."/>
            <person name="Moustafa A."/>
            <person name="Platzer M."/>
            <person name="Groth M."/>
            <person name="Szafranski K."/>
            <person name="Schliwa M."/>
        </authorList>
    </citation>
    <scope>NUCLEOTIDE SEQUENCE [LARGE SCALE GENOMIC DNA]</scope>
</reference>